<dbReference type="InterPro" id="IPR000330">
    <property type="entry name" value="SNF2_N"/>
</dbReference>
<feature type="region of interest" description="Disordered" evidence="2">
    <location>
        <begin position="384"/>
        <end position="444"/>
    </location>
</feature>
<dbReference type="SMART" id="SM00490">
    <property type="entry name" value="HELICc"/>
    <property type="match status" value="1"/>
</dbReference>
<sequence>MTGRFDAGIVSEAEGLARSGKLTRRDLRMLLLVTDDHPAWLTARRLAAEALENTPEVPQQVLLAHAQLEFWPPPTYEESSEHLPNGHVLHTAAVRIGPGDAQVTGPARSAPTAALARRSAARALLRRLAGVEGPDGEPGGGRRLSLPGMGTEAFAALLHTRVTAAGEPGEELTAEVVRRAGAARLRHRDVQLLLFGARGPGWRELRLCALRLTARMQSAAATLLRWHADAQGAEPRHSVFASTGGFSCRWSWVGGDGRTVDGAERTGHDRRQAVHLGAVALLAELTGLPEPREERAGDSGGPTRAAARIQPVPPGQDPVKYLNKYTQLEVISKPESTFAVAPKTVSCSYTCNLVRTGAEVAVTRRAKTRAEARRAAASALMEELVARDAERTPPTRSGDPFATRSGDPSVTPGTPALPRPRPAPSAPPLPPARFASPVPPPSVPAPRTSVADLVGEALAAGCAVAFHPWDAQPAGLLLHRGDGAPMPDTGLPAPLSVARRQLLPPPAGTPAPVVGWRVPLADALPVLLRRDRASGWHPTATEWEHTARLGLRAVAAGLVHPALTVDGVDRWRPGPLPVATARALEELAGRLPPPAHAVPDRGRHLTAREAVSAFLDALADSLLRPPAAVLFGTGPFLAPTGGPLPEAEAERVRPWLDAVEDRLHTGPPPALVVEFAVPTEEEAVAGRLTGRLLVEPVADVEPYHLRERVRVLLERAARRCGVLSGLLSSPERLVADAAGIFRLLDAEPALAATGLVLRWPAGLRDLLSAHTVVGTEPGGGTDPGIAVGTPRFGLRALLDFRWRLALGEDVLSEAEMDALAEAARPLVRVLGRWVLLDPVTVGRARRRELGRLAGIDALTAALTGTVTVEGRTVPCRAAGGLAEVVDILRRGEHAAPVPVPKELDATLRGYQERALAWLAHTGGVGFGAVLADDMGLGKTLTAIAYTLHRYESGHSGPVLVVCPSSLVTNWEREFRRFAPRLDVSVYHGARRSLDVAGDRTVVLTTYGVLRRDAELASRTWDLVIADEAQHAKNHTSSTARSLHALTATTRLALTGTPVENNLSELWTLLDWANPGLFGPLKVFRSRYAAAAEREPDGPAARALARLVAPFLLRRRKSDPHVAPELPAKVESRRIVELTAEQVALYEAVVRETMEQLAHAPSLARSGLVFKLITALKQITNHPAHYWGEEHPGAARAREFTARSAKLEALAELVEAITARGEAALVFTGYVAMGRLLTEHLAHLGHRPLFLHGGLDTRQRQELVDAFQAGRSPLFVLSLRAGGTGLTLTRASHVVHFDRSWNAAVEDQASDRAHRIGQRRTVTVHRLVTRGTIEDRIDQLLTHKRALQDTVLGGGGTGLARLSDRELADLVGLGGPA</sequence>
<protein>
    <submittedName>
        <fullName evidence="5">SNF2-related protein</fullName>
    </submittedName>
</protein>
<evidence type="ECO:0000259" key="3">
    <source>
        <dbReference type="PROSITE" id="PS51192"/>
    </source>
</evidence>
<dbReference type="CDD" id="cd18793">
    <property type="entry name" value="SF2_C_SNF"/>
    <property type="match status" value="1"/>
</dbReference>
<dbReference type="InterPro" id="IPR022138">
    <property type="entry name" value="DUF3670"/>
</dbReference>
<dbReference type="RefSeq" id="WP_406333436.1">
    <property type="nucleotide sequence ID" value="NZ_CP108188.1"/>
</dbReference>
<dbReference type="Proteomes" id="UP001622594">
    <property type="component" value="Chromosome"/>
</dbReference>
<proteinExistence type="predicted"/>
<reference evidence="5 6" key="1">
    <citation type="submission" date="2022-10" db="EMBL/GenBank/DDBJ databases">
        <title>The complete genomes of actinobacterial strains from the NBC collection.</title>
        <authorList>
            <person name="Joergensen T.S."/>
            <person name="Alvarez Arevalo M."/>
            <person name="Sterndorff E.B."/>
            <person name="Faurdal D."/>
            <person name="Vuksanovic O."/>
            <person name="Mourched A.-S."/>
            <person name="Charusanti P."/>
            <person name="Shaw S."/>
            <person name="Blin K."/>
            <person name="Weber T."/>
        </authorList>
    </citation>
    <scope>NUCLEOTIDE SEQUENCE [LARGE SCALE GENOMIC DNA]</scope>
    <source>
        <strain evidence="5 6">NBC_00123</strain>
    </source>
</reference>
<dbReference type="SUPFAM" id="SSF54768">
    <property type="entry name" value="dsRNA-binding domain-like"/>
    <property type="match status" value="1"/>
</dbReference>
<dbReference type="SUPFAM" id="SSF52540">
    <property type="entry name" value="P-loop containing nucleoside triphosphate hydrolases"/>
    <property type="match status" value="2"/>
</dbReference>
<feature type="compositionally biased region" description="Pro residues" evidence="2">
    <location>
        <begin position="415"/>
        <end position="444"/>
    </location>
</feature>
<dbReference type="InterPro" id="IPR001650">
    <property type="entry name" value="Helicase_C-like"/>
</dbReference>
<gene>
    <name evidence="5" type="ORF">OG814_04090</name>
</gene>
<dbReference type="InterPro" id="IPR038718">
    <property type="entry name" value="SNF2-like_sf"/>
</dbReference>
<feature type="compositionally biased region" description="Basic and acidic residues" evidence="2">
    <location>
        <begin position="384"/>
        <end position="393"/>
    </location>
</feature>
<evidence type="ECO:0000256" key="1">
    <source>
        <dbReference type="ARBA" id="ARBA00022801"/>
    </source>
</evidence>
<dbReference type="Pfam" id="PF12419">
    <property type="entry name" value="DUF3670"/>
    <property type="match status" value="1"/>
</dbReference>
<dbReference type="InterPro" id="IPR049730">
    <property type="entry name" value="SNF2/RAD54-like_C"/>
</dbReference>
<dbReference type="EMBL" id="CP108188">
    <property type="protein sequence ID" value="WTR68507.1"/>
    <property type="molecule type" value="Genomic_DNA"/>
</dbReference>
<evidence type="ECO:0000259" key="4">
    <source>
        <dbReference type="PROSITE" id="PS51194"/>
    </source>
</evidence>
<feature type="domain" description="Helicase C-terminal" evidence="4">
    <location>
        <begin position="1208"/>
        <end position="1367"/>
    </location>
</feature>
<evidence type="ECO:0000313" key="5">
    <source>
        <dbReference type="EMBL" id="WTR68507.1"/>
    </source>
</evidence>
<feature type="domain" description="Helicase ATP-binding" evidence="3">
    <location>
        <begin position="919"/>
        <end position="1075"/>
    </location>
</feature>
<keyword evidence="1" id="KW-0378">Hydrolase</keyword>
<dbReference type="InterPro" id="IPR014001">
    <property type="entry name" value="Helicase_ATP-bd"/>
</dbReference>
<dbReference type="InterPro" id="IPR027417">
    <property type="entry name" value="P-loop_NTPase"/>
</dbReference>
<dbReference type="Gene3D" id="3.40.50.10810">
    <property type="entry name" value="Tandem AAA-ATPase domain"/>
    <property type="match status" value="1"/>
</dbReference>
<accession>A0ABZ1L2Q4</accession>
<evidence type="ECO:0000256" key="2">
    <source>
        <dbReference type="SAM" id="MobiDB-lite"/>
    </source>
</evidence>
<dbReference type="PROSITE" id="PS51192">
    <property type="entry name" value="HELICASE_ATP_BIND_1"/>
    <property type="match status" value="1"/>
</dbReference>
<dbReference type="Pfam" id="PF00176">
    <property type="entry name" value="SNF2-rel_dom"/>
    <property type="match status" value="1"/>
</dbReference>
<dbReference type="PANTHER" id="PTHR10799">
    <property type="entry name" value="SNF2/RAD54 HELICASE FAMILY"/>
    <property type="match status" value="1"/>
</dbReference>
<name>A0ABZ1L2Q4_9ACTN</name>
<dbReference type="Gene3D" id="3.40.50.300">
    <property type="entry name" value="P-loop containing nucleotide triphosphate hydrolases"/>
    <property type="match status" value="1"/>
</dbReference>
<organism evidence="5 6">
    <name type="scientific">Streptomyces zaomyceticus</name>
    <dbReference type="NCBI Taxonomy" id="68286"/>
    <lineage>
        <taxon>Bacteria</taxon>
        <taxon>Bacillati</taxon>
        <taxon>Actinomycetota</taxon>
        <taxon>Actinomycetes</taxon>
        <taxon>Kitasatosporales</taxon>
        <taxon>Streptomycetaceae</taxon>
        <taxon>Streptomyces</taxon>
    </lineage>
</organism>
<evidence type="ECO:0000313" key="6">
    <source>
        <dbReference type="Proteomes" id="UP001622594"/>
    </source>
</evidence>
<keyword evidence="6" id="KW-1185">Reference proteome</keyword>
<feature type="region of interest" description="Disordered" evidence="2">
    <location>
        <begin position="289"/>
        <end position="318"/>
    </location>
</feature>
<dbReference type="Pfam" id="PF00271">
    <property type="entry name" value="Helicase_C"/>
    <property type="match status" value="1"/>
</dbReference>
<dbReference type="PROSITE" id="PS51194">
    <property type="entry name" value="HELICASE_CTER"/>
    <property type="match status" value="1"/>
</dbReference>
<dbReference type="SMART" id="SM00487">
    <property type="entry name" value="DEXDc"/>
    <property type="match status" value="1"/>
</dbReference>